<name>A0A0U3AKD0_9ALTE</name>
<protein>
    <recommendedName>
        <fullName evidence="1">Porin domain-containing protein</fullName>
    </recommendedName>
</protein>
<evidence type="ECO:0000259" key="1">
    <source>
        <dbReference type="Pfam" id="PF13609"/>
    </source>
</evidence>
<accession>A0A0U3AKD0</accession>
<dbReference type="InterPro" id="IPR023614">
    <property type="entry name" value="Porin_dom_sf"/>
</dbReference>
<feature type="domain" description="Porin" evidence="1">
    <location>
        <begin position="11"/>
        <end position="130"/>
    </location>
</feature>
<evidence type="ECO:0000313" key="2">
    <source>
        <dbReference type="EMBL" id="ALS99217.1"/>
    </source>
</evidence>
<dbReference type="GO" id="GO:0015288">
    <property type="term" value="F:porin activity"/>
    <property type="evidence" value="ECO:0007669"/>
    <property type="project" value="InterPro"/>
</dbReference>
<dbReference type="STRING" id="1526571.AT746_13760"/>
<dbReference type="Proteomes" id="UP000068447">
    <property type="component" value="Chromosome"/>
</dbReference>
<gene>
    <name evidence="2" type="ORF">AT746_13760</name>
</gene>
<dbReference type="Pfam" id="PF13609">
    <property type="entry name" value="Porin_4"/>
    <property type="match status" value="1"/>
</dbReference>
<dbReference type="Gene3D" id="2.40.160.10">
    <property type="entry name" value="Porin"/>
    <property type="match status" value="1"/>
</dbReference>
<dbReference type="EMBL" id="CP013650">
    <property type="protein sequence ID" value="ALS99217.1"/>
    <property type="molecule type" value="Genomic_DNA"/>
</dbReference>
<dbReference type="KEGG" id="lal:AT746_13760"/>
<evidence type="ECO:0000313" key="3">
    <source>
        <dbReference type="Proteomes" id="UP000068447"/>
    </source>
</evidence>
<dbReference type="GO" id="GO:0016020">
    <property type="term" value="C:membrane"/>
    <property type="evidence" value="ECO:0007669"/>
    <property type="project" value="InterPro"/>
</dbReference>
<organism evidence="2 3">
    <name type="scientific">Lacimicrobium alkaliphilum</name>
    <dbReference type="NCBI Taxonomy" id="1526571"/>
    <lineage>
        <taxon>Bacteria</taxon>
        <taxon>Pseudomonadati</taxon>
        <taxon>Pseudomonadota</taxon>
        <taxon>Gammaproteobacteria</taxon>
        <taxon>Alteromonadales</taxon>
        <taxon>Alteromonadaceae</taxon>
        <taxon>Lacimicrobium</taxon>
    </lineage>
</organism>
<dbReference type="SUPFAM" id="SSF56935">
    <property type="entry name" value="Porins"/>
    <property type="match status" value="1"/>
</dbReference>
<sequence>MVTYQAEKSETGDDAVSAGIFYGDNTLKSGPLFAALAQDFDVKGYDVTRASLQYRLGDGKLGVMLQRQEPAIGGESRSGGFVSYSHRVGKFDIRSQFQTMEDDRTVDIGLDYHLGSNTKIYAWLASIDEDEVPDRRYLALGVEHKLAVNF</sequence>
<dbReference type="AlphaFoldDB" id="A0A0U3AKD0"/>
<reference evidence="2 3" key="1">
    <citation type="submission" date="2015-12" db="EMBL/GenBank/DDBJ databases">
        <title>Complete genome of Lacimicrobium alkaliphilum KCTC 32984.</title>
        <authorList>
            <person name="Kim S.-G."/>
            <person name="Lee Y.-J."/>
        </authorList>
    </citation>
    <scope>NUCLEOTIDE SEQUENCE [LARGE SCALE GENOMIC DNA]</scope>
    <source>
        <strain evidence="2 3">YelD216</strain>
    </source>
</reference>
<proteinExistence type="predicted"/>
<dbReference type="InterPro" id="IPR033900">
    <property type="entry name" value="Gram_neg_porin_domain"/>
</dbReference>
<keyword evidence="3" id="KW-1185">Reference proteome</keyword>